<feature type="transmembrane region" description="Helical" evidence="1">
    <location>
        <begin position="7"/>
        <end position="24"/>
    </location>
</feature>
<dbReference type="STRING" id="523846.Mfer_0227"/>
<protein>
    <submittedName>
        <fullName evidence="2">Uncharacterized protein</fullName>
    </submittedName>
</protein>
<evidence type="ECO:0000313" key="3">
    <source>
        <dbReference type="Proteomes" id="UP000002315"/>
    </source>
</evidence>
<dbReference type="HOGENOM" id="CLU_3039042_0_0_2"/>
<evidence type="ECO:0000256" key="1">
    <source>
        <dbReference type="SAM" id="Phobius"/>
    </source>
</evidence>
<dbReference type="AlphaFoldDB" id="E3GXJ8"/>
<organism evidence="2 3">
    <name type="scientific">Methanothermus fervidus (strain ATCC 43054 / DSM 2088 / JCM 10308 / V24 S)</name>
    <dbReference type="NCBI Taxonomy" id="523846"/>
    <lineage>
        <taxon>Archaea</taxon>
        <taxon>Methanobacteriati</taxon>
        <taxon>Methanobacteriota</taxon>
        <taxon>Methanomada group</taxon>
        <taxon>Methanobacteria</taxon>
        <taxon>Methanobacteriales</taxon>
        <taxon>Methanothermaceae</taxon>
        <taxon>Methanothermus</taxon>
    </lineage>
</organism>
<keyword evidence="1" id="KW-1133">Transmembrane helix</keyword>
<sequence length="54" mass="6278">MNIQLKIFLKIIAIATLIIIAYFWRSRRISFRFAAISIIIVGILAIFTLLKLKK</sequence>
<accession>E3GXJ8</accession>
<dbReference type="KEGG" id="mfv:Mfer_0227"/>
<reference evidence="2 3" key="1">
    <citation type="journal article" date="2010" name="Stand. Genomic Sci.">
        <title>Complete genome sequence of Methanothermus fervidus type strain (V24S).</title>
        <authorList>
            <person name="Anderson I."/>
            <person name="Djao O.D."/>
            <person name="Misra M."/>
            <person name="Chertkov O."/>
            <person name="Nolan M."/>
            <person name="Lucas S."/>
            <person name="Lapidus A."/>
            <person name="Del Rio T.G."/>
            <person name="Tice H."/>
            <person name="Cheng J.F."/>
            <person name="Tapia R."/>
            <person name="Han C."/>
            <person name="Goodwin L."/>
            <person name="Pitluck S."/>
            <person name="Liolios K."/>
            <person name="Ivanova N."/>
            <person name="Mavromatis K."/>
            <person name="Mikhailova N."/>
            <person name="Pati A."/>
            <person name="Brambilla E."/>
            <person name="Chen A."/>
            <person name="Palaniappan K."/>
            <person name="Land M."/>
            <person name="Hauser L."/>
            <person name="Chang Y.J."/>
            <person name="Jeffries C.D."/>
            <person name="Sikorski J."/>
            <person name="Spring S."/>
            <person name="Rohde M."/>
            <person name="Eichinger K."/>
            <person name="Huber H."/>
            <person name="Wirth R."/>
            <person name="Goker M."/>
            <person name="Detter J.C."/>
            <person name="Woyke T."/>
            <person name="Bristow J."/>
            <person name="Eisen J.A."/>
            <person name="Markowitz V."/>
            <person name="Hugenholtz P."/>
            <person name="Klenk H.P."/>
            <person name="Kyrpides N.C."/>
        </authorList>
    </citation>
    <scope>NUCLEOTIDE SEQUENCE [LARGE SCALE GENOMIC DNA]</scope>
    <source>
        <strain evidence="3">ATCC 43054 / DSM 2088 / JCM 10308 / V24 S</strain>
    </source>
</reference>
<dbReference type="Proteomes" id="UP000002315">
    <property type="component" value="Chromosome"/>
</dbReference>
<name>E3GXJ8_METFV</name>
<keyword evidence="1" id="KW-0812">Transmembrane</keyword>
<feature type="transmembrane region" description="Helical" evidence="1">
    <location>
        <begin position="30"/>
        <end position="50"/>
    </location>
</feature>
<proteinExistence type="predicted"/>
<evidence type="ECO:0000313" key="2">
    <source>
        <dbReference type="EMBL" id="ADP77030.1"/>
    </source>
</evidence>
<gene>
    <name evidence="2" type="ordered locus">Mfer_0227</name>
</gene>
<keyword evidence="3" id="KW-1185">Reference proteome</keyword>
<dbReference type="EMBL" id="CP002278">
    <property type="protein sequence ID" value="ADP77030.1"/>
    <property type="molecule type" value="Genomic_DNA"/>
</dbReference>
<keyword evidence="1" id="KW-0472">Membrane</keyword>